<dbReference type="STRING" id="1034346.GCA_000313565_01310"/>
<feature type="transmembrane region" description="Helical" evidence="9">
    <location>
        <begin position="592"/>
        <end position="614"/>
    </location>
</feature>
<sequence length="639" mass="72790">MAITKMRLMNIITDKQHLEEMLLRFSTLDNFHPELANKIVDRVSGLAVLNDANPYADLLSKVSELCAEMDLTLVKKPIDSYFINLDETNKMINEIKAKFDQIHEIKKELQTVIEENKMAVIQVKNVSAMNINFDDLFSCRYLKIRVGRMPKQSVDKLQYYNNRPYIFKEFNKDEHFCWCMYITTMRYEGEVDNIFSSLHFERVRIPDFVHGTPEGAIKELEEDMKQDQEHLDHVIETEKKFVEESAERLSELYTKLQCLNQTYEVQKYVVLLGERASISGFVPEEDVERVKQQFADIANVEVEVRPAHSDSRLTPPTKLKNNWFVRPFEMFVEMYGMPCYEDFDPTPFVALTYCLLFGIMFADVGQGLVLSLVGYIAYKKMNMRLGEVGMRIGLFSAFFGLIFGSVFGNEELLNPMFHALGFAEKPFEVMAPSFVMPLLISAIAIGAVLILVSMLINVTQSLKNKQLGKALFSQNGIAGFILYGSLLVGIALQMGAGIQVLTLPYILILIGIPAVLIFMQEPLERLLEHEKLFPNGFGGFFMEAFFEMFEICLTFLANTMSYLRVGGFVLSHAGMMLVVSTLMSMVGNASPLVFVLGNIFVMVLEGMIVGIQVLRLEFYEMFSRYFDGNGIAFKALNNN</sequence>
<feature type="coiled-coil region" evidence="8">
    <location>
        <begin position="217"/>
        <end position="262"/>
    </location>
</feature>
<proteinExistence type="inferred from homology"/>
<keyword evidence="4 9" id="KW-0812">Transmembrane</keyword>
<gene>
    <name evidence="10" type="ORF">DES51_11029</name>
</gene>
<comment type="caution">
    <text evidence="10">The sequence shown here is derived from an EMBL/GenBank/DDBJ whole genome shotgun (WGS) entry which is preliminary data.</text>
</comment>
<name>A0A318KJ74_9FIRM</name>
<reference evidence="10 11" key="1">
    <citation type="submission" date="2018-05" db="EMBL/GenBank/DDBJ databases">
        <title>Genomic Encyclopedia of Type Strains, Phase IV (KMG-IV): sequencing the most valuable type-strain genomes for metagenomic binning, comparative biology and taxonomic classification.</title>
        <authorList>
            <person name="Goeker M."/>
        </authorList>
    </citation>
    <scope>NUCLEOTIDE SEQUENCE [LARGE SCALE GENOMIC DNA]</scope>
    <source>
        <strain evidence="10 11">JC118</strain>
    </source>
</reference>
<evidence type="ECO:0000256" key="2">
    <source>
        <dbReference type="ARBA" id="ARBA00009904"/>
    </source>
</evidence>
<keyword evidence="11" id="KW-1185">Reference proteome</keyword>
<dbReference type="GO" id="GO:0033179">
    <property type="term" value="C:proton-transporting V-type ATPase, V0 domain"/>
    <property type="evidence" value="ECO:0007669"/>
    <property type="project" value="InterPro"/>
</dbReference>
<dbReference type="GO" id="GO:0016471">
    <property type="term" value="C:vacuolar proton-transporting V-type ATPase complex"/>
    <property type="evidence" value="ECO:0007669"/>
    <property type="project" value="TreeGrafter"/>
</dbReference>
<evidence type="ECO:0000313" key="11">
    <source>
        <dbReference type="Proteomes" id="UP000247612"/>
    </source>
</evidence>
<dbReference type="GO" id="GO:0051117">
    <property type="term" value="F:ATPase binding"/>
    <property type="evidence" value="ECO:0007669"/>
    <property type="project" value="TreeGrafter"/>
</dbReference>
<feature type="transmembrane region" description="Helical" evidence="9">
    <location>
        <begin position="434"/>
        <end position="456"/>
    </location>
</feature>
<evidence type="ECO:0000256" key="5">
    <source>
        <dbReference type="ARBA" id="ARBA00022989"/>
    </source>
</evidence>
<feature type="transmembrane region" description="Helical" evidence="9">
    <location>
        <begin position="565"/>
        <end position="586"/>
    </location>
</feature>
<evidence type="ECO:0000313" key="10">
    <source>
        <dbReference type="EMBL" id="PXX77490.1"/>
    </source>
</evidence>
<feature type="transmembrane region" description="Helical" evidence="9">
    <location>
        <begin position="388"/>
        <end position="407"/>
    </location>
</feature>
<organism evidence="10 11">
    <name type="scientific">Dielma fastidiosa</name>
    <dbReference type="NCBI Taxonomy" id="1034346"/>
    <lineage>
        <taxon>Bacteria</taxon>
        <taxon>Bacillati</taxon>
        <taxon>Bacillota</taxon>
        <taxon>Erysipelotrichia</taxon>
        <taxon>Erysipelotrichales</taxon>
        <taxon>Erysipelotrichaceae</taxon>
        <taxon>Dielma</taxon>
    </lineage>
</organism>
<keyword evidence="7 9" id="KW-0472">Membrane</keyword>
<dbReference type="AlphaFoldDB" id="A0A318KJ74"/>
<evidence type="ECO:0000256" key="1">
    <source>
        <dbReference type="ARBA" id="ARBA00004141"/>
    </source>
</evidence>
<accession>A0A318KJ74</accession>
<dbReference type="GO" id="GO:0046961">
    <property type="term" value="F:proton-transporting ATPase activity, rotational mechanism"/>
    <property type="evidence" value="ECO:0007669"/>
    <property type="project" value="InterPro"/>
</dbReference>
<dbReference type="Proteomes" id="UP000247612">
    <property type="component" value="Unassembled WGS sequence"/>
</dbReference>
<protein>
    <submittedName>
        <fullName evidence="10">V/A-type H+-transporting ATPase subunit I</fullName>
    </submittedName>
</protein>
<dbReference type="GO" id="GO:0007035">
    <property type="term" value="P:vacuolar acidification"/>
    <property type="evidence" value="ECO:0007669"/>
    <property type="project" value="TreeGrafter"/>
</dbReference>
<keyword evidence="8" id="KW-0175">Coiled coil</keyword>
<dbReference type="Pfam" id="PF01496">
    <property type="entry name" value="V_ATPase_I"/>
    <property type="match status" value="1"/>
</dbReference>
<feature type="transmembrane region" description="Helical" evidence="9">
    <location>
        <begin position="348"/>
        <end position="376"/>
    </location>
</feature>
<feature type="transmembrane region" description="Helical" evidence="9">
    <location>
        <begin position="502"/>
        <end position="519"/>
    </location>
</feature>
<dbReference type="PANTHER" id="PTHR11629:SF63">
    <property type="entry name" value="V-TYPE PROTON ATPASE SUBUNIT A"/>
    <property type="match status" value="1"/>
</dbReference>
<dbReference type="OrthoDB" id="9803814at2"/>
<evidence type="ECO:0000256" key="4">
    <source>
        <dbReference type="ARBA" id="ARBA00022692"/>
    </source>
</evidence>
<keyword evidence="3" id="KW-0813">Transport</keyword>
<feature type="transmembrane region" description="Helical" evidence="9">
    <location>
        <begin position="477"/>
        <end position="496"/>
    </location>
</feature>
<evidence type="ECO:0000256" key="6">
    <source>
        <dbReference type="ARBA" id="ARBA00023065"/>
    </source>
</evidence>
<comment type="subcellular location">
    <subcellularLocation>
        <location evidence="1">Membrane</location>
        <topology evidence="1">Multi-pass membrane protein</topology>
    </subcellularLocation>
</comment>
<keyword evidence="5 9" id="KW-1133">Transmembrane helix</keyword>
<dbReference type="EMBL" id="QJKH01000010">
    <property type="protein sequence ID" value="PXX77490.1"/>
    <property type="molecule type" value="Genomic_DNA"/>
</dbReference>
<comment type="similarity">
    <text evidence="2">Belongs to the V-ATPase 116 kDa subunit family.</text>
</comment>
<evidence type="ECO:0000256" key="9">
    <source>
        <dbReference type="SAM" id="Phobius"/>
    </source>
</evidence>
<evidence type="ECO:0000256" key="8">
    <source>
        <dbReference type="SAM" id="Coils"/>
    </source>
</evidence>
<evidence type="ECO:0000256" key="7">
    <source>
        <dbReference type="ARBA" id="ARBA00023136"/>
    </source>
</evidence>
<evidence type="ECO:0000256" key="3">
    <source>
        <dbReference type="ARBA" id="ARBA00022448"/>
    </source>
</evidence>
<keyword evidence="6" id="KW-0406">Ion transport</keyword>
<dbReference type="PANTHER" id="PTHR11629">
    <property type="entry name" value="VACUOLAR PROTON ATPASES"/>
    <property type="match status" value="1"/>
</dbReference>
<dbReference type="InterPro" id="IPR002490">
    <property type="entry name" value="V-ATPase_116kDa_su"/>
</dbReference>
<dbReference type="RefSeq" id="WP_022937625.1">
    <property type="nucleotide sequence ID" value="NZ_CABKRQ010000003.1"/>
</dbReference>